<feature type="transmembrane region" description="Helical" evidence="13">
    <location>
        <begin position="312"/>
        <end position="333"/>
    </location>
</feature>
<evidence type="ECO:0000256" key="1">
    <source>
        <dbReference type="ARBA" id="ARBA00000085"/>
    </source>
</evidence>
<dbReference type="PROSITE" id="PS50109">
    <property type="entry name" value="HIS_KIN"/>
    <property type="match status" value="1"/>
</dbReference>
<keyword evidence="4" id="KW-0597">Phosphoprotein</keyword>
<dbReference type="GO" id="GO:0005524">
    <property type="term" value="F:ATP binding"/>
    <property type="evidence" value="ECO:0007669"/>
    <property type="project" value="UniProtKB-KW"/>
</dbReference>
<keyword evidence="11" id="KW-0902">Two-component regulatory system</keyword>
<feature type="compositionally biased region" description="Basic and acidic residues" evidence="12">
    <location>
        <begin position="865"/>
        <end position="884"/>
    </location>
</feature>
<dbReference type="SMART" id="SM00387">
    <property type="entry name" value="HATPase_c"/>
    <property type="match status" value="1"/>
</dbReference>
<keyword evidence="13" id="KW-0472">Membrane</keyword>
<evidence type="ECO:0000313" key="17">
    <source>
        <dbReference type="Proteomes" id="UP000295444"/>
    </source>
</evidence>
<dbReference type="SMART" id="SM00304">
    <property type="entry name" value="HAMP"/>
    <property type="match status" value="1"/>
</dbReference>
<organism evidence="16 17">
    <name type="scientific">Labedaea rhizosphaerae</name>
    <dbReference type="NCBI Taxonomy" id="598644"/>
    <lineage>
        <taxon>Bacteria</taxon>
        <taxon>Bacillati</taxon>
        <taxon>Actinomycetota</taxon>
        <taxon>Actinomycetes</taxon>
        <taxon>Pseudonocardiales</taxon>
        <taxon>Pseudonocardiaceae</taxon>
        <taxon>Labedaea</taxon>
    </lineage>
</organism>
<evidence type="ECO:0000256" key="8">
    <source>
        <dbReference type="ARBA" id="ARBA00022777"/>
    </source>
</evidence>
<evidence type="ECO:0000256" key="4">
    <source>
        <dbReference type="ARBA" id="ARBA00022553"/>
    </source>
</evidence>
<keyword evidence="9" id="KW-0067">ATP-binding</keyword>
<sequence length="884" mass="93527">MVEPQPAEQRARRFSWTSWLDDWRLRTKVAVVLLIPVVVALGLGGMRVSSQWDEASRLSSVRDQVTVLRGVIELAGLVDKETITAVAATPPEGLDIKVRAAAVDQKSTEVQNAADHAGLPPEVGRALSAAIGRLSALRSAGRADPVTTSAGYHEVVGQLSEVVTGVVASANSSELDTAANSVRLLLQLQSTLSVEEGLLRSVESGSIPAVTIQGAQRAASEETVLGQQLSRAVHGDTAAAFADATTSAPSRHDVIDSALSIDLTAELRGLLPGIESELDSLNGILDGYVTTLADQITAGTTDARNSALRDGIIVVVALLVALVIALLVARSIVRPIGRLHRAVRKAAEEELPETVQRIIAGEAVDWSRIEPVGVSSNEEIGQLARGFDEMHRQAVRMAAEQADLRRQVSEMFMTLSRRSQSLVELQLSEIETLESQEQDPQRLDSLFRLDHLATRLRRNGENLQVLAGGAPARRDQGPVTVVELLRAATSAVKDYRRVSVGRAPSALLRGHAAADVVHVLAELLENATRFSPPDQKVLLTADRGTDGGLLVEVVDRGLGMTAEDLAAANERLAATGAANPDTTRRMGLFVVSKLAERHGVTVRLRSTTSTAGKTGITASVHVPGDLIVAGGTDAEGAQRGPEAESRHSQKPVPPSTQPSQPLQPSQSMPSLQPMQPLQSTQPSQPLLPDIPAPAPAPAVSQPLPTVKANPTFQPSSGLHARPVPPRNPAPTATNGHTAPGRPPATPIFDQLASRWFTPEPVDEDEPPQPPVWHTPADAAWRAAGEAVGPPAKSVPTPPPPVGGTTSAGLPMRKPGARLAPGALTNAQPNNQNVARPATPGGKGSGTATDRGDFRDPAAIRNNLSRHYEGMRRARQRTKAEPDKR</sequence>
<gene>
    <name evidence="16" type="ORF">EV186_1021256</name>
</gene>
<protein>
    <recommendedName>
        <fullName evidence="3">histidine kinase</fullName>
        <ecNumber evidence="3">2.7.13.3</ecNumber>
    </recommendedName>
</protein>
<dbReference type="InterPro" id="IPR003594">
    <property type="entry name" value="HATPase_dom"/>
</dbReference>
<evidence type="ECO:0000256" key="2">
    <source>
        <dbReference type="ARBA" id="ARBA00004370"/>
    </source>
</evidence>
<dbReference type="InterPro" id="IPR005467">
    <property type="entry name" value="His_kinase_dom"/>
</dbReference>
<dbReference type="InterPro" id="IPR003660">
    <property type="entry name" value="HAMP_dom"/>
</dbReference>
<feature type="region of interest" description="Disordered" evidence="12">
    <location>
        <begin position="628"/>
        <end position="884"/>
    </location>
</feature>
<feature type="domain" description="Histidine kinase" evidence="14">
    <location>
        <begin position="516"/>
        <end position="626"/>
    </location>
</feature>
<accession>A0A4R6SK38</accession>
<dbReference type="GO" id="GO:0000160">
    <property type="term" value="P:phosphorelay signal transduction system"/>
    <property type="evidence" value="ECO:0007669"/>
    <property type="project" value="UniProtKB-KW"/>
</dbReference>
<evidence type="ECO:0000256" key="6">
    <source>
        <dbReference type="ARBA" id="ARBA00022692"/>
    </source>
</evidence>
<evidence type="ECO:0000256" key="11">
    <source>
        <dbReference type="ARBA" id="ARBA00023012"/>
    </source>
</evidence>
<dbReference type="InterPro" id="IPR036890">
    <property type="entry name" value="HATPase_C_sf"/>
</dbReference>
<evidence type="ECO:0000256" key="7">
    <source>
        <dbReference type="ARBA" id="ARBA00022741"/>
    </source>
</evidence>
<keyword evidence="6 13" id="KW-0812">Transmembrane</keyword>
<keyword evidence="17" id="KW-1185">Reference proteome</keyword>
<keyword evidence="5" id="KW-0808">Transferase</keyword>
<keyword evidence="8 16" id="KW-0418">Kinase</keyword>
<feature type="domain" description="HAMP" evidence="15">
    <location>
        <begin position="330"/>
        <end position="399"/>
    </location>
</feature>
<comment type="catalytic activity">
    <reaction evidence="1">
        <text>ATP + protein L-histidine = ADP + protein N-phospho-L-histidine.</text>
        <dbReference type="EC" id="2.7.13.3"/>
    </reaction>
</comment>
<reference evidence="16 17" key="1">
    <citation type="submission" date="2019-03" db="EMBL/GenBank/DDBJ databases">
        <title>Genomic Encyclopedia of Type Strains, Phase IV (KMG-IV): sequencing the most valuable type-strain genomes for metagenomic binning, comparative biology and taxonomic classification.</title>
        <authorList>
            <person name="Goeker M."/>
        </authorList>
    </citation>
    <scope>NUCLEOTIDE SEQUENCE [LARGE SCALE GENOMIC DNA]</scope>
    <source>
        <strain evidence="16 17">DSM 45361</strain>
    </source>
</reference>
<dbReference type="CDD" id="cd06225">
    <property type="entry name" value="HAMP"/>
    <property type="match status" value="1"/>
</dbReference>
<evidence type="ECO:0000256" key="5">
    <source>
        <dbReference type="ARBA" id="ARBA00022679"/>
    </source>
</evidence>
<dbReference type="Pfam" id="PF00672">
    <property type="entry name" value="HAMP"/>
    <property type="match status" value="1"/>
</dbReference>
<dbReference type="Pfam" id="PF08376">
    <property type="entry name" value="NIT"/>
    <property type="match status" value="1"/>
</dbReference>
<evidence type="ECO:0000256" key="3">
    <source>
        <dbReference type="ARBA" id="ARBA00012438"/>
    </source>
</evidence>
<dbReference type="Gene3D" id="6.10.340.10">
    <property type="match status" value="1"/>
</dbReference>
<evidence type="ECO:0000256" key="10">
    <source>
        <dbReference type="ARBA" id="ARBA00022989"/>
    </source>
</evidence>
<feature type="compositionally biased region" description="Low complexity" evidence="12">
    <location>
        <begin position="657"/>
        <end position="687"/>
    </location>
</feature>
<evidence type="ECO:0000256" key="12">
    <source>
        <dbReference type="SAM" id="MobiDB-lite"/>
    </source>
</evidence>
<dbReference type="SUPFAM" id="SSF55874">
    <property type="entry name" value="ATPase domain of HSP90 chaperone/DNA topoisomerase II/histidine kinase"/>
    <property type="match status" value="1"/>
</dbReference>
<dbReference type="AlphaFoldDB" id="A0A4R6SK38"/>
<evidence type="ECO:0000259" key="15">
    <source>
        <dbReference type="PROSITE" id="PS50885"/>
    </source>
</evidence>
<dbReference type="GO" id="GO:0004673">
    <property type="term" value="F:protein histidine kinase activity"/>
    <property type="evidence" value="ECO:0007669"/>
    <property type="project" value="UniProtKB-EC"/>
</dbReference>
<dbReference type="GO" id="GO:0016020">
    <property type="term" value="C:membrane"/>
    <property type="evidence" value="ECO:0007669"/>
    <property type="project" value="UniProtKB-SubCell"/>
</dbReference>
<dbReference type="Gene3D" id="3.30.565.10">
    <property type="entry name" value="Histidine kinase-like ATPase, C-terminal domain"/>
    <property type="match status" value="1"/>
</dbReference>
<dbReference type="RefSeq" id="WP_166659188.1">
    <property type="nucleotide sequence ID" value="NZ_SNXZ01000002.1"/>
</dbReference>
<dbReference type="InterPro" id="IPR050980">
    <property type="entry name" value="2C_sensor_his_kinase"/>
</dbReference>
<comment type="caution">
    <text evidence="16">The sequence shown here is derived from an EMBL/GenBank/DDBJ whole genome shotgun (WGS) entry which is preliminary data.</text>
</comment>
<evidence type="ECO:0000256" key="9">
    <source>
        <dbReference type="ARBA" id="ARBA00022840"/>
    </source>
</evidence>
<evidence type="ECO:0000259" key="14">
    <source>
        <dbReference type="PROSITE" id="PS50109"/>
    </source>
</evidence>
<dbReference type="InterPro" id="IPR013587">
    <property type="entry name" value="Nitrate/nitrite_sensing"/>
</dbReference>
<dbReference type="Pfam" id="PF02518">
    <property type="entry name" value="HATPase_c"/>
    <property type="match status" value="1"/>
</dbReference>
<keyword evidence="10 13" id="KW-1133">Transmembrane helix</keyword>
<evidence type="ECO:0000256" key="13">
    <source>
        <dbReference type="SAM" id="Phobius"/>
    </source>
</evidence>
<dbReference type="PANTHER" id="PTHR44936:SF9">
    <property type="entry name" value="SENSOR PROTEIN CREC"/>
    <property type="match status" value="1"/>
</dbReference>
<dbReference type="PROSITE" id="PS50885">
    <property type="entry name" value="HAMP"/>
    <property type="match status" value="1"/>
</dbReference>
<feature type="transmembrane region" description="Helical" evidence="13">
    <location>
        <begin position="29"/>
        <end position="48"/>
    </location>
</feature>
<dbReference type="Proteomes" id="UP000295444">
    <property type="component" value="Unassembled WGS sequence"/>
</dbReference>
<comment type="subcellular location">
    <subcellularLocation>
        <location evidence="2">Membrane</location>
    </subcellularLocation>
</comment>
<evidence type="ECO:0000313" key="16">
    <source>
        <dbReference type="EMBL" id="TDQ01388.1"/>
    </source>
</evidence>
<feature type="compositionally biased region" description="Polar residues" evidence="12">
    <location>
        <begin position="824"/>
        <end position="833"/>
    </location>
</feature>
<name>A0A4R6SK38_LABRH</name>
<dbReference type="EC" id="2.7.13.3" evidence="3"/>
<dbReference type="PANTHER" id="PTHR44936">
    <property type="entry name" value="SENSOR PROTEIN CREC"/>
    <property type="match status" value="1"/>
</dbReference>
<keyword evidence="7" id="KW-0547">Nucleotide-binding</keyword>
<proteinExistence type="predicted"/>
<dbReference type="EMBL" id="SNXZ01000002">
    <property type="protein sequence ID" value="TDQ01388.1"/>
    <property type="molecule type" value="Genomic_DNA"/>
</dbReference>